<dbReference type="AlphaFoldDB" id="A0A5E4PJ08"/>
<dbReference type="SUPFAM" id="SSF53474">
    <property type="entry name" value="alpha/beta-Hydrolases"/>
    <property type="match status" value="1"/>
</dbReference>
<protein>
    <recommendedName>
        <fullName evidence="1">Thioesterase domain-containing protein</fullName>
    </recommendedName>
</protein>
<gene>
    <name evidence="2" type="ORF">AQUSIP_16730</name>
</gene>
<dbReference type="Gene3D" id="3.40.50.1820">
    <property type="entry name" value="alpha/beta hydrolase"/>
    <property type="match status" value="1"/>
</dbReference>
<dbReference type="InterPro" id="IPR029058">
    <property type="entry name" value="AB_hydrolase_fold"/>
</dbReference>
<accession>A0A5E4PJ08</accession>
<reference evidence="2 3" key="1">
    <citation type="submission" date="2019-08" db="EMBL/GenBank/DDBJ databases">
        <authorList>
            <person name="Guy L."/>
        </authorList>
    </citation>
    <scope>NUCLEOTIDE SEQUENCE [LARGE SCALE GENOMIC DNA]</scope>
    <source>
        <strain evidence="2 3">SGT-108</strain>
    </source>
</reference>
<sequence length="459" mass="50541">MPFVRVRFDDESAADNWSFPLKPDQIPIFLIPGILGNGTEYREFIEELRAKGDNRPVFVYCDPLLVPDPKKPELIGKKLSMQEQAQLIADCVQDCLPPGSAPYILAGYSYGCGPAALAADILTGSGNVTHVYLIDGPSPECSKAYFSNPSDSLTTDLINIVKTAIELSSSRSIPPSKLDELFLPEFASLKQLSPQACLERLEQTTLSQLDNSYIHGDTFKKYMQIVKQGINNLMTAPTAPKKKMSKLVSLITNETAIKYGDTYGGWDKYTETLAKVEDDNLVTQNHRTLLQQDTVQALVQSIRSLINQELKPLTLFQQQLKLLVETYCKSGIPSDALKMSFPMPTNDHTIVFNSPKPMPTSPIPQPDDIGTLQLSAESRCERNVHDSGSDTPTTIEPFSDEEENAVDLSASQIVATLEAAKQKLVLAKGGIQHTLFGSSMGFKLQQECTVCRHAIPNLV</sequence>
<dbReference type="Pfam" id="PF00975">
    <property type="entry name" value="Thioesterase"/>
    <property type="match status" value="1"/>
</dbReference>
<proteinExistence type="predicted"/>
<organism evidence="2 3">
    <name type="scientific">Aquicella siphonis</name>
    <dbReference type="NCBI Taxonomy" id="254247"/>
    <lineage>
        <taxon>Bacteria</taxon>
        <taxon>Pseudomonadati</taxon>
        <taxon>Pseudomonadota</taxon>
        <taxon>Gammaproteobacteria</taxon>
        <taxon>Legionellales</taxon>
        <taxon>Coxiellaceae</taxon>
        <taxon>Aquicella</taxon>
    </lineage>
</organism>
<evidence type="ECO:0000313" key="2">
    <source>
        <dbReference type="EMBL" id="VVC76362.1"/>
    </source>
</evidence>
<dbReference type="RefSeq" id="WP_148339592.1">
    <property type="nucleotide sequence ID" value="NZ_LR699119.1"/>
</dbReference>
<dbReference type="KEGG" id="asip:AQUSIP_16730"/>
<dbReference type="Proteomes" id="UP000324194">
    <property type="component" value="Chromosome 1"/>
</dbReference>
<feature type="domain" description="Thioesterase" evidence="1">
    <location>
        <begin position="27"/>
        <end position="203"/>
    </location>
</feature>
<dbReference type="InterPro" id="IPR001031">
    <property type="entry name" value="Thioesterase"/>
</dbReference>
<dbReference type="EMBL" id="LR699119">
    <property type="protein sequence ID" value="VVC76362.1"/>
    <property type="molecule type" value="Genomic_DNA"/>
</dbReference>
<name>A0A5E4PJ08_9COXI</name>
<evidence type="ECO:0000313" key="3">
    <source>
        <dbReference type="Proteomes" id="UP000324194"/>
    </source>
</evidence>
<evidence type="ECO:0000259" key="1">
    <source>
        <dbReference type="Pfam" id="PF00975"/>
    </source>
</evidence>
<keyword evidence="3" id="KW-1185">Reference proteome</keyword>